<dbReference type="EMBL" id="LR797195">
    <property type="protein sequence ID" value="CAB4193936.1"/>
    <property type="molecule type" value="Genomic_DNA"/>
</dbReference>
<accession>A0A6J5RHW5</accession>
<sequence length="164" mass="17931">MATSTKFDSLSITAIRSNNIGKVAKAPAGGTLGGPFGPALPEYIGQLKYDISGDVHYTHRVIIIDGASDAAGFTNVYRELQKYVQSEFQLGEKTVTLGNIRFTPNTVTVRFKQNNKIASRLNLRQTYSNLNGVEFSKISGSFGEIVQTFFQNIDTLARETAQTS</sequence>
<dbReference type="EMBL" id="LR796916">
    <property type="protein sequence ID" value="CAB4175742.1"/>
    <property type="molecule type" value="Genomic_DNA"/>
</dbReference>
<protein>
    <submittedName>
        <fullName evidence="2">Uncharacterized protein</fullName>
    </submittedName>
</protein>
<reference evidence="2" key="1">
    <citation type="submission" date="2020-05" db="EMBL/GenBank/DDBJ databases">
        <authorList>
            <person name="Chiriac C."/>
            <person name="Salcher M."/>
            <person name="Ghai R."/>
            <person name="Kavagutti S V."/>
        </authorList>
    </citation>
    <scope>NUCLEOTIDE SEQUENCE</scope>
</reference>
<proteinExistence type="predicted"/>
<organism evidence="2">
    <name type="scientific">uncultured Caudovirales phage</name>
    <dbReference type="NCBI Taxonomy" id="2100421"/>
    <lineage>
        <taxon>Viruses</taxon>
        <taxon>Duplodnaviria</taxon>
        <taxon>Heunggongvirae</taxon>
        <taxon>Uroviricota</taxon>
        <taxon>Caudoviricetes</taxon>
        <taxon>Peduoviridae</taxon>
        <taxon>Maltschvirus</taxon>
        <taxon>Maltschvirus maltsch</taxon>
    </lineage>
</organism>
<gene>
    <name evidence="2" type="ORF">UFOVP1247_307</name>
    <name evidence="1" type="ORF">UFOVP970_347</name>
</gene>
<name>A0A6J5RHW5_9CAUD</name>
<evidence type="ECO:0000313" key="1">
    <source>
        <dbReference type="EMBL" id="CAB4175742.1"/>
    </source>
</evidence>
<evidence type="ECO:0000313" key="2">
    <source>
        <dbReference type="EMBL" id="CAB4193936.1"/>
    </source>
</evidence>